<evidence type="ECO:0000313" key="10">
    <source>
        <dbReference type="Proteomes" id="UP000546642"/>
    </source>
</evidence>
<comment type="subcellular location">
    <subcellularLocation>
        <location evidence="1">Cell membrane</location>
        <topology evidence="1">Multi-pass membrane protein</topology>
    </subcellularLocation>
</comment>
<protein>
    <submittedName>
        <fullName evidence="9">Putative ABC transport system permease protein</fullName>
    </submittedName>
</protein>
<evidence type="ECO:0000256" key="6">
    <source>
        <dbReference type="ARBA" id="ARBA00038076"/>
    </source>
</evidence>
<evidence type="ECO:0000256" key="7">
    <source>
        <dbReference type="SAM" id="Phobius"/>
    </source>
</evidence>
<dbReference type="PANTHER" id="PTHR30572">
    <property type="entry name" value="MEMBRANE COMPONENT OF TRANSPORTER-RELATED"/>
    <property type="match status" value="1"/>
</dbReference>
<feature type="transmembrane region" description="Helical" evidence="7">
    <location>
        <begin position="345"/>
        <end position="371"/>
    </location>
</feature>
<dbReference type="RefSeq" id="WP_184072405.1">
    <property type="nucleotide sequence ID" value="NZ_JACHDS010000001.1"/>
</dbReference>
<organism evidence="9 10">
    <name type="scientific">Nocardiopsis mwathae</name>
    <dbReference type="NCBI Taxonomy" id="1472723"/>
    <lineage>
        <taxon>Bacteria</taxon>
        <taxon>Bacillati</taxon>
        <taxon>Actinomycetota</taxon>
        <taxon>Actinomycetes</taxon>
        <taxon>Streptosporangiales</taxon>
        <taxon>Nocardiopsidaceae</taxon>
        <taxon>Nocardiopsis</taxon>
    </lineage>
</organism>
<gene>
    <name evidence="9" type="ORF">HNR23_000099</name>
</gene>
<name>A0A7W9YDG3_9ACTN</name>
<feature type="transmembrane region" description="Helical" evidence="7">
    <location>
        <begin position="291"/>
        <end position="315"/>
    </location>
</feature>
<feature type="transmembrane region" description="Helical" evidence="7">
    <location>
        <begin position="850"/>
        <end position="874"/>
    </location>
</feature>
<feature type="domain" description="ABC3 transporter permease C-terminal" evidence="8">
    <location>
        <begin position="298"/>
        <end position="416"/>
    </location>
</feature>
<evidence type="ECO:0000256" key="3">
    <source>
        <dbReference type="ARBA" id="ARBA00022692"/>
    </source>
</evidence>
<keyword evidence="5 7" id="KW-0472">Membrane</keyword>
<feature type="transmembrane region" description="Helical" evidence="7">
    <location>
        <begin position="894"/>
        <end position="914"/>
    </location>
</feature>
<keyword evidence="4 7" id="KW-1133">Transmembrane helix</keyword>
<feature type="transmembrane region" description="Helical" evidence="7">
    <location>
        <begin position="433"/>
        <end position="455"/>
    </location>
</feature>
<comment type="caution">
    <text evidence="9">The sequence shown here is derived from an EMBL/GenBank/DDBJ whole genome shotgun (WGS) entry which is preliminary data.</text>
</comment>
<feature type="transmembrane region" description="Helical" evidence="7">
    <location>
        <begin position="383"/>
        <end position="406"/>
    </location>
</feature>
<dbReference type="Proteomes" id="UP000546642">
    <property type="component" value="Unassembled WGS sequence"/>
</dbReference>
<dbReference type="Pfam" id="PF02687">
    <property type="entry name" value="FtsX"/>
    <property type="match status" value="1"/>
</dbReference>
<dbReference type="InterPro" id="IPR003838">
    <property type="entry name" value="ABC3_permease_C"/>
</dbReference>
<evidence type="ECO:0000256" key="2">
    <source>
        <dbReference type="ARBA" id="ARBA00022475"/>
    </source>
</evidence>
<dbReference type="InterPro" id="IPR050250">
    <property type="entry name" value="Macrolide_Exporter_MacB"/>
</dbReference>
<keyword evidence="10" id="KW-1185">Reference proteome</keyword>
<accession>A0A7W9YDG3</accession>
<evidence type="ECO:0000313" key="9">
    <source>
        <dbReference type="EMBL" id="MBB6170039.1"/>
    </source>
</evidence>
<dbReference type="PANTHER" id="PTHR30572:SF4">
    <property type="entry name" value="ABC TRANSPORTER PERMEASE YTRF"/>
    <property type="match status" value="1"/>
</dbReference>
<dbReference type="GO" id="GO:0005886">
    <property type="term" value="C:plasma membrane"/>
    <property type="evidence" value="ECO:0007669"/>
    <property type="project" value="UniProtKB-SubCell"/>
</dbReference>
<reference evidence="9 10" key="1">
    <citation type="submission" date="2020-08" db="EMBL/GenBank/DDBJ databases">
        <title>Sequencing the genomes of 1000 actinobacteria strains.</title>
        <authorList>
            <person name="Klenk H.-P."/>
        </authorList>
    </citation>
    <scope>NUCLEOTIDE SEQUENCE [LARGE SCALE GENOMIC DNA]</scope>
    <source>
        <strain evidence="9 10">DSM 46659</strain>
    </source>
</reference>
<dbReference type="EMBL" id="JACHDS010000001">
    <property type="protein sequence ID" value="MBB6170039.1"/>
    <property type="molecule type" value="Genomic_DNA"/>
</dbReference>
<feature type="transmembrane region" description="Helical" evidence="7">
    <location>
        <begin position="507"/>
        <end position="529"/>
    </location>
</feature>
<evidence type="ECO:0000259" key="8">
    <source>
        <dbReference type="Pfam" id="PF02687"/>
    </source>
</evidence>
<keyword evidence="3 7" id="KW-0812">Transmembrane</keyword>
<feature type="transmembrane region" description="Helical" evidence="7">
    <location>
        <begin position="461"/>
        <end position="486"/>
    </location>
</feature>
<dbReference type="AlphaFoldDB" id="A0A7W9YDG3"/>
<evidence type="ECO:0000256" key="4">
    <source>
        <dbReference type="ARBA" id="ARBA00022989"/>
    </source>
</evidence>
<evidence type="ECO:0000256" key="5">
    <source>
        <dbReference type="ARBA" id="ARBA00023136"/>
    </source>
</evidence>
<feature type="transmembrane region" description="Helical" evidence="7">
    <location>
        <begin position="798"/>
        <end position="822"/>
    </location>
</feature>
<sequence>MSGAMRSRWAPWRACLRAARRDALRNRGTTALIAAMITLTVFGGTLADIMLRSAVPEPATFNDMMLGENAQAKIAWRMPGEVMQDERADLWIGADDADHRASTSDYEHELLDALPAGTELTRAAEGSVALGIGDRRTEHLKAAEADLDAPALMGLFRLEAGRMAAGPGEVVVNRGLARRLEVEPGDPIELEDGAGSTRSGTVTGVYRTTLNEIELALASGTLLDSGAAPGDGPASPTWYATGPEPVAWEQVLDVNRLGSTVVSRAVVLDPPNPRDMPVHQGAPAEADTERLLVYAGVLGAGLLVTVLLIAPAFAVGAQRSARRLAVIAAQGGAPRDLRRMVLSGALVIGPTAAVAAALLAVAVASAGFALLRAAGNPNFPNLILPWADIAAFALFGVAIAVIAAWLPARTAARMDPVAVLTGRRTATTSRSRLHLLGLALSLAGGAAVAVGIGLMRYEVSAAGIVVIVLGTALCSGAIVGALGRAAGRLPLSLRIALRDSARNRPRTVPAIAAVFAALTFMVATAVFTVSEAEHAGWFHFPRAAEGTVLAYLTDPDRADPDTTERVATAMTRELPATEALPVRMMDTDFAVAPLPDPNGSCPLWAVVPPASPAQAAEMSVDDIDCAPMKLNADRNRQTLWETRGQVSPLVDDGSVVRALDLPDADRAAGALAEGKAVVTRDLDLRPDGQAHVAFLRVRNVDGDPDPGRADGPFDDGHVAEVPAVVVDWPSAQYELIIPPSMLADWGGEARTVGLVAPTADAVPDDASVDRARAAAAELAPVEVFAERDGGSPANPTRMYALIAVAAVIAVGASWVAVGLAAADARPEMATLAAVGAAPSTRRRVSGARGLVITATGVVLGLACGLALGAAQVLMERHRYGYPDESWTVVVPWPMISLVAVAVPAIAVLGAATVIRPHIPLVRRATL</sequence>
<keyword evidence="2" id="KW-1003">Cell membrane</keyword>
<dbReference type="GO" id="GO:0022857">
    <property type="term" value="F:transmembrane transporter activity"/>
    <property type="evidence" value="ECO:0007669"/>
    <property type="project" value="TreeGrafter"/>
</dbReference>
<evidence type="ECO:0000256" key="1">
    <source>
        <dbReference type="ARBA" id="ARBA00004651"/>
    </source>
</evidence>
<comment type="similarity">
    <text evidence="6">Belongs to the ABC-4 integral membrane protein family.</text>
</comment>
<proteinExistence type="inferred from homology"/>